<dbReference type="AlphaFoldDB" id="A0A8J6TK24"/>
<reference evidence="1 2" key="1">
    <citation type="submission" date="2020-08" db="EMBL/GenBank/DDBJ databases">
        <title>Bridging the membrane lipid divide: bacteria of the FCB group superphylum have the potential to synthesize archaeal ether lipids.</title>
        <authorList>
            <person name="Villanueva L."/>
            <person name="Von Meijenfeldt F.A.B."/>
            <person name="Westbye A.B."/>
            <person name="Yadav S."/>
            <person name="Hopmans E.C."/>
            <person name="Dutilh B.E."/>
            <person name="Sinninghe Damste J.S."/>
        </authorList>
    </citation>
    <scope>NUCLEOTIDE SEQUENCE [LARGE SCALE GENOMIC DNA]</scope>
    <source>
        <strain evidence="1">NIOZ-UU30</strain>
    </source>
</reference>
<sequence>MIELPYSLIIEATEEPDYFGFYSPDLEGFSGIGHSVEDCLFKAKWGMKEHVELLKQEGLPIPPENQDPKIAIQNEKKLAVA</sequence>
<dbReference type="Gene3D" id="3.30.160.250">
    <property type="match status" value="1"/>
</dbReference>
<dbReference type="Proteomes" id="UP000603434">
    <property type="component" value="Unassembled WGS sequence"/>
</dbReference>
<evidence type="ECO:0000313" key="2">
    <source>
        <dbReference type="Proteomes" id="UP000603434"/>
    </source>
</evidence>
<gene>
    <name evidence="1" type="ORF">H8E23_00485</name>
</gene>
<name>A0A8J6TK24_9BACT</name>
<dbReference type="InterPro" id="IPR035069">
    <property type="entry name" value="TTHA1013/TTHA0281-like"/>
</dbReference>
<protein>
    <submittedName>
        <fullName evidence="1">Type II toxin-antitoxin system HicB family antitoxin</fullName>
    </submittedName>
</protein>
<organism evidence="1 2">
    <name type="scientific">Candidatus Desulfatibia profunda</name>
    <dbReference type="NCBI Taxonomy" id="2841695"/>
    <lineage>
        <taxon>Bacteria</taxon>
        <taxon>Pseudomonadati</taxon>
        <taxon>Thermodesulfobacteriota</taxon>
        <taxon>Desulfobacteria</taxon>
        <taxon>Desulfobacterales</taxon>
        <taxon>Desulfobacterales incertae sedis</taxon>
        <taxon>Candidatus Desulfatibia</taxon>
    </lineage>
</organism>
<dbReference type="SUPFAM" id="SSF143100">
    <property type="entry name" value="TTHA1013/TTHA0281-like"/>
    <property type="match status" value="1"/>
</dbReference>
<comment type="caution">
    <text evidence="1">The sequence shown here is derived from an EMBL/GenBank/DDBJ whole genome shotgun (WGS) entry which is preliminary data.</text>
</comment>
<evidence type="ECO:0000313" key="1">
    <source>
        <dbReference type="EMBL" id="MBC8359859.1"/>
    </source>
</evidence>
<proteinExistence type="predicted"/>
<dbReference type="EMBL" id="JACNJH010000026">
    <property type="protein sequence ID" value="MBC8359859.1"/>
    <property type="molecule type" value="Genomic_DNA"/>
</dbReference>
<accession>A0A8J6TK24</accession>